<sequence>MFARRLLAGGSAARPLLASHVLSAEGGGLGVEVQSRQAASMKAVKQRMRSVENIKKITKAMKMVAAAKLKHDQRRMDSGLPFIKPVQKLFERLPREERPGPVTFLGVTSDKGLCGGVNSAVAKLSRVGMQEEEAKGNAVKFMCIGQKGSAALKRVMGDRFSVTFEEAVKNPWSFTTASLIAERLIASEPFRLKVVSNRFKSLVSYDTISQHTVTLSEAQSMDKGEWSKAMDVYSFEPSIYEVWNDLHEFYYGSVVYGAYLEAATSEQSARMTAMDNASKNATEMLDKLSLIYNRARQAKITTELCEIISGAAAV</sequence>
<comment type="similarity">
    <text evidence="2">Belongs to the ATPase gamma chain family.</text>
</comment>
<dbReference type="CDD" id="cd12151">
    <property type="entry name" value="F1-ATPase_gamma"/>
    <property type="match status" value="1"/>
</dbReference>
<name>A0A6T1HJA1_9DINO</name>
<keyword evidence="4" id="KW-0813">Transport</keyword>
<keyword evidence="9" id="KW-0066">ATP synthesis</keyword>
<dbReference type="InterPro" id="IPR000131">
    <property type="entry name" value="ATP_synth_F1_gsu"/>
</dbReference>
<dbReference type="GO" id="GO:0046933">
    <property type="term" value="F:proton-transporting ATP synthase activity, rotational mechanism"/>
    <property type="evidence" value="ECO:0007669"/>
    <property type="project" value="InterPro"/>
</dbReference>
<dbReference type="PIRSF" id="PIRSF039089">
    <property type="entry name" value="ATP_synthase_gamma"/>
    <property type="match status" value="1"/>
</dbReference>
<dbReference type="Gene3D" id="1.10.287.80">
    <property type="entry name" value="ATP synthase, gamma subunit, helix hairpin domain"/>
    <property type="match status" value="1"/>
</dbReference>
<keyword evidence="5" id="KW-0375">Hydrogen ion transport</keyword>
<keyword evidence="8" id="KW-0139">CF(1)</keyword>
<keyword evidence="6" id="KW-0406">Ion transport</keyword>
<dbReference type="SUPFAM" id="SSF52943">
    <property type="entry name" value="ATP synthase (F1-ATPase), gamma subunit"/>
    <property type="match status" value="1"/>
</dbReference>
<protein>
    <recommendedName>
        <fullName evidence="3">ATP synthase subunit gamma, mitochondrial</fullName>
    </recommendedName>
    <alternativeName>
        <fullName evidence="10">F-ATPase gamma subunit</fullName>
    </alternativeName>
</protein>
<evidence type="ECO:0000256" key="7">
    <source>
        <dbReference type="ARBA" id="ARBA00023136"/>
    </source>
</evidence>
<dbReference type="PANTHER" id="PTHR11693">
    <property type="entry name" value="ATP SYNTHASE GAMMA CHAIN"/>
    <property type="match status" value="1"/>
</dbReference>
<evidence type="ECO:0000256" key="10">
    <source>
        <dbReference type="ARBA" id="ARBA00031066"/>
    </source>
</evidence>
<dbReference type="GO" id="GO:0045259">
    <property type="term" value="C:proton-transporting ATP synthase complex"/>
    <property type="evidence" value="ECO:0007669"/>
    <property type="project" value="UniProtKB-KW"/>
</dbReference>
<evidence type="ECO:0000313" key="11">
    <source>
        <dbReference type="EMBL" id="CAE4621582.1"/>
    </source>
</evidence>
<dbReference type="GO" id="GO:0005739">
    <property type="term" value="C:mitochondrion"/>
    <property type="evidence" value="ECO:0007669"/>
    <property type="project" value="UniProtKB-ARBA"/>
</dbReference>
<evidence type="ECO:0000256" key="8">
    <source>
        <dbReference type="ARBA" id="ARBA00023196"/>
    </source>
</evidence>
<proteinExistence type="inferred from homology"/>
<dbReference type="AlphaFoldDB" id="A0A6T1HJA1"/>
<organism evidence="12">
    <name type="scientific">Alexandrium monilatum</name>
    <dbReference type="NCBI Taxonomy" id="311494"/>
    <lineage>
        <taxon>Eukaryota</taxon>
        <taxon>Sar</taxon>
        <taxon>Alveolata</taxon>
        <taxon>Dinophyceae</taxon>
        <taxon>Gonyaulacales</taxon>
        <taxon>Pyrocystaceae</taxon>
        <taxon>Alexandrium</taxon>
    </lineage>
</organism>
<dbReference type="FunFam" id="1.10.287.80:FF:000001">
    <property type="entry name" value="ATP synthase gamma chain"/>
    <property type="match status" value="1"/>
</dbReference>
<dbReference type="InterPro" id="IPR035968">
    <property type="entry name" value="ATP_synth_F1_ATPase_gsu"/>
</dbReference>
<evidence type="ECO:0000256" key="1">
    <source>
        <dbReference type="ARBA" id="ARBA00004170"/>
    </source>
</evidence>
<evidence type="ECO:0000256" key="4">
    <source>
        <dbReference type="ARBA" id="ARBA00022448"/>
    </source>
</evidence>
<dbReference type="EMBL" id="HBNR01055283">
    <property type="protein sequence ID" value="CAE4621582.1"/>
    <property type="molecule type" value="Transcribed_RNA"/>
</dbReference>
<dbReference type="PROSITE" id="PS00153">
    <property type="entry name" value="ATPASE_GAMMA"/>
    <property type="match status" value="1"/>
</dbReference>
<dbReference type="PRINTS" id="PR00126">
    <property type="entry name" value="ATPASEGAMMA"/>
</dbReference>
<evidence type="ECO:0000256" key="9">
    <source>
        <dbReference type="ARBA" id="ARBA00023310"/>
    </source>
</evidence>
<dbReference type="NCBIfam" id="TIGR01146">
    <property type="entry name" value="ATPsyn_F1gamma"/>
    <property type="match status" value="1"/>
</dbReference>
<dbReference type="PANTHER" id="PTHR11693:SF22">
    <property type="entry name" value="ATP SYNTHASE SUBUNIT GAMMA, MITOCHONDRIAL"/>
    <property type="match status" value="1"/>
</dbReference>
<evidence type="ECO:0000256" key="6">
    <source>
        <dbReference type="ARBA" id="ARBA00023065"/>
    </source>
</evidence>
<evidence type="ECO:0000256" key="2">
    <source>
        <dbReference type="ARBA" id="ARBA00007681"/>
    </source>
</evidence>
<dbReference type="HAMAP" id="MF_00815">
    <property type="entry name" value="ATP_synth_gamma_bact"/>
    <property type="match status" value="1"/>
</dbReference>
<evidence type="ECO:0000256" key="3">
    <source>
        <dbReference type="ARBA" id="ARBA00020843"/>
    </source>
</evidence>
<gene>
    <name evidence="11" type="ORF">AMON00008_LOCUS38847</name>
    <name evidence="12" type="ORF">AMON00008_LOCUS38848</name>
</gene>
<accession>A0A6T1HJA1</accession>
<comment type="subcellular location">
    <subcellularLocation>
        <location evidence="1">Membrane</location>
        <topology evidence="1">Peripheral membrane protein</topology>
    </subcellularLocation>
</comment>
<evidence type="ECO:0000313" key="12">
    <source>
        <dbReference type="EMBL" id="CAE4621585.1"/>
    </source>
</evidence>
<dbReference type="Pfam" id="PF00231">
    <property type="entry name" value="ATP-synt"/>
    <property type="match status" value="1"/>
</dbReference>
<evidence type="ECO:0000256" key="5">
    <source>
        <dbReference type="ARBA" id="ARBA00022781"/>
    </source>
</evidence>
<dbReference type="InterPro" id="IPR023632">
    <property type="entry name" value="ATP_synth_F1_gsu_CS"/>
</dbReference>
<dbReference type="EMBL" id="HBNR01055284">
    <property type="protein sequence ID" value="CAE4621585.1"/>
    <property type="molecule type" value="Transcribed_RNA"/>
</dbReference>
<reference evidence="12" key="1">
    <citation type="submission" date="2021-01" db="EMBL/GenBank/DDBJ databases">
        <authorList>
            <person name="Corre E."/>
            <person name="Pelletier E."/>
            <person name="Niang G."/>
            <person name="Scheremetjew M."/>
            <person name="Finn R."/>
            <person name="Kale V."/>
            <person name="Holt S."/>
            <person name="Cochrane G."/>
            <person name="Meng A."/>
            <person name="Brown T."/>
            <person name="Cohen L."/>
        </authorList>
    </citation>
    <scope>NUCLEOTIDE SEQUENCE</scope>
    <source>
        <strain evidence="12">CCMP3105</strain>
    </source>
</reference>
<dbReference type="Gene3D" id="3.40.1380.10">
    <property type="match status" value="1"/>
</dbReference>
<keyword evidence="7" id="KW-0472">Membrane</keyword>